<dbReference type="InterPro" id="IPR000182">
    <property type="entry name" value="GNAT_dom"/>
</dbReference>
<keyword evidence="3" id="KW-0949">S-adenosyl-L-methionine</keyword>
<keyword evidence="6" id="KW-0408">Iron</keyword>
<dbReference type="CDD" id="cd04301">
    <property type="entry name" value="NAT_SF"/>
    <property type="match status" value="1"/>
</dbReference>
<dbReference type="InterPro" id="IPR003739">
    <property type="entry name" value="Lys_aminomutase/Glu_NH3_mut"/>
</dbReference>
<evidence type="ECO:0000256" key="6">
    <source>
        <dbReference type="ARBA" id="ARBA00023004"/>
    </source>
</evidence>
<dbReference type="Pfam" id="PF00583">
    <property type="entry name" value="Acetyltransf_1"/>
    <property type="match status" value="1"/>
</dbReference>
<keyword evidence="2" id="KW-0004">4Fe-4S</keyword>
<evidence type="ECO:0000259" key="10">
    <source>
        <dbReference type="PROSITE" id="PS51186"/>
    </source>
</evidence>
<dbReference type="Gene3D" id="3.40.630.30">
    <property type="match status" value="1"/>
</dbReference>
<sequence length="658" mass="72887">MLSAIPALAEHFGAIKALARADGNLKPEERTFAFHLFRSSTAPRDEDEDASWMSQLSFVVSQEGNVVGWATYQHQPCSPNEFALLWFYVQPAARRAGAGTVLWNAALSYLHPQTMVVDFSLGASYTEALVTFFSHQGCQNIPSAEKAIFTWGQHPAAADPGAFAGAAGALVPVTPALSMPAQRSPRPPFFAHIPESDWFDWKWQMAHRLSRREEFETFLRLSPEEIAAFEHKSHFPVAVTPYIASLMDPDDPKCPLRMQFLPNIKELADIENATFGDSLDEEGQSPVPGLVHRYPDRCIMLVSMICACYCRFCTRNRVVGNTGSGFGAQITPFTGHGVAGSDGCNSGMAAEQAALMERRYRPQLDYIRRTVQIRDVLLTGGDCLLLPTSTIEFLLRELRAIDHVEVIRIGSRVPIVCPMRIQPDLVNMLRKYHPLWINTHANSPKEISPEAVHALGLLADAGIPLGDQTVLMAGVNDCPNIMLELMQRLVKARVRPYYMYQCDEVTGAAHFRTPVSKGIEIIEAIRGHTSGFCVPVFVVDCPHGGGKVPVLPNYLITMGEKRVVLRNFEGYLTAYDQPRHYAAHDSARCPFCTKSIRREQLHRQRLGAPPVGPQNPQGIDVSGLLAGRGQVIEPTGWHETHHRGGCCEEEPEKKIPPP</sequence>
<dbReference type="EMBL" id="JAPMOS010000057">
    <property type="protein sequence ID" value="KAJ4456973.1"/>
    <property type="molecule type" value="Genomic_DNA"/>
</dbReference>
<comment type="cofactor">
    <cofactor evidence="1">
        <name>pyridoxal 5'-phosphate</name>
        <dbReference type="ChEBI" id="CHEBI:597326"/>
    </cofactor>
</comment>
<keyword evidence="8" id="KW-0413">Isomerase</keyword>
<evidence type="ECO:0000256" key="3">
    <source>
        <dbReference type="ARBA" id="ARBA00022691"/>
    </source>
</evidence>
<name>A0ABQ8UCH3_9EUKA</name>
<evidence type="ECO:0000256" key="1">
    <source>
        <dbReference type="ARBA" id="ARBA00001933"/>
    </source>
</evidence>
<dbReference type="PANTHER" id="PTHR30538">
    <property type="entry name" value="LYSINE 2,3-AMINOMUTASE-RELATED"/>
    <property type="match status" value="1"/>
</dbReference>
<proteinExistence type="predicted"/>
<dbReference type="InterPro" id="IPR025895">
    <property type="entry name" value="LAM_C_dom"/>
</dbReference>
<feature type="domain" description="N-acetyltransferase" evidence="10">
    <location>
        <begin position="20"/>
        <end position="157"/>
    </location>
</feature>
<keyword evidence="5" id="KW-0663">Pyridoxal phosphate</keyword>
<dbReference type="SUPFAM" id="SSF102114">
    <property type="entry name" value="Radical SAM enzymes"/>
    <property type="match status" value="1"/>
</dbReference>
<reference evidence="11" key="1">
    <citation type="journal article" date="2022" name="bioRxiv">
        <title>Genomics of Preaxostyla Flagellates Illuminates Evolutionary Transitions and the Path Towards Mitochondrial Loss.</title>
        <authorList>
            <person name="Novak L.V.F."/>
            <person name="Treitli S.C."/>
            <person name="Pyrih J."/>
            <person name="Halakuc P."/>
            <person name="Pipaliya S.V."/>
            <person name="Vacek V."/>
            <person name="Brzon O."/>
            <person name="Soukal P."/>
            <person name="Eme L."/>
            <person name="Dacks J.B."/>
            <person name="Karnkowska A."/>
            <person name="Elias M."/>
            <person name="Hampl V."/>
        </authorList>
    </citation>
    <scope>NUCLEOTIDE SEQUENCE</scope>
    <source>
        <strain evidence="11">RCP-MX</strain>
    </source>
</reference>
<keyword evidence="4" id="KW-0479">Metal-binding</keyword>
<evidence type="ECO:0000256" key="8">
    <source>
        <dbReference type="ARBA" id="ARBA00023235"/>
    </source>
</evidence>
<evidence type="ECO:0000256" key="2">
    <source>
        <dbReference type="ARBA" id="ARBA00022485"/>
    </source>
</evidence>
<dbReference type="Gene3D" id="6.10.140.1170">
    <property type="match status" value="1"/>
</dbReference>
<comment type="caution">
    <text evidence="11">The sequence shown here is derived from an EMBL/GenBank/DDBJ whole genome shotgun (WGS) entry which is preliminary data.</text>
</comment>
<dbReference type="SUPFAM" id="SSF55729">
    <property type="entry name" value="Acyl-CoA N-acyltransferases (Nat)"/>
    <property type="match status" value="1"/>
</dbReference>
<evidence type="ECO:0000256" key="9">
    <source>
        <dbReference type="SAM" id="MobiDB-lite"/>
    </source>
</evidence>
<feature type="region of interest" description="Disordered" evidence="9">
    <location>
        <begin position="637"/>
        <end position="658"/>
    </location>
</feature>
<dbReference type="InterPro" id="IPR007197">
    <property type="entry name" value="rSAM"/>
</dbReference>
<dbReference type="PROSITE" id="PS51186">
    <property type="entry name" value="GNAT"/>
    <property type="match status" value="1"/>
</dbReference>
<protein>
    <submittedName>
        <fullName evidence="11">L-lysine 2</fullName>
    </submittedName>
</protein>
<dbReference type="PANTHER" id="PTHR30538:SF1">
    <property type="entry name" value="L-LYSINE 2,3-AMINOMUTASE"/>
    <property type="match status" value="1"/>
</dbReference>
<evidence type="ECO:0000313" key="12">
    <source>
        <dbReference type="Proteomes" id="UP001141327"/>
    </source>
</evidence>
<dbReference type="InterPro" id="IPR013785">
    <property type="entry name" value="Aldolase_TIM"/>
</dbReference>
<evidence type="ECO:0000313" key="11">
    <source>
        <dbReference type="EMBL" id="KAJ4456973.1"/>
    </source>
</evidence>
<gene>
    <name evidence="11" type="ORF">PAPYR_7699</name>
</gene>
<dbReference type="CDD" id="cd01335">
    <property type="entry name" value="Radical_SAM"/>
    <property type="match status" value="1"/>
</dbReference>
<dbReference type="Gene3D" id="3.20.20.70">
    <property type="entry name" value="Aldolase class I"/>
    <property type="match status" value="1"/>
</dbReference>
<organism evidence="11 12">
    <name type="scientific">Paratrimastix pyriformis</name>
    <dbReference type="NCBI Taxonomy" id="342808"/>
    <lineage>
        <taxon>Eukaryota</taxon>
        <taxon>Metamonada</taxon>
        <taxon>Preaxostyla</taxon>
        <taxon>Paratrimastigidae</taxon>
        <taxon>Paratrimastix</taxon>
    </lineage>
</organism>
<keyword evidence="12" id="KW-1185">Reference proteome</keyword>
<dbReference type="InterPro" id="IPR058240">
    <property type="entry name" value="rSAM_sf"/>
</dbReference>
<evidence type="ECO:0000256" key="5">
    <source>
        <dbReference type="ARBA" id="ARBA00022898"/>
    </source>
</evidence>
<dbReference type="Proteomes" id="UP001141327">
    <property type="component" value="Unassembled WGS sequence"/>
</dbReference>
<dbReference type="SFLD" id="SFLDS00029">
    <property type="entry name" value="Radical_SAM"/>
    <property type="match status" value="1"/>
</dbReference>
<keyword evidence="7" id="KW-0411">Iron-sulfur</keyword>
<dbReference type="InterPro" id="IPR016181">
    <property type="entry name" value="Acyl_CoA_acyltransferase"/>
</dbReference>
<accession>A0ABQ8UCH3</accession>
<dbReference type="Pfam" id="PF12544">
    <property type="entry name" value="LAM_C"/>
    <property type="match status" value="1"/>
</dbReference>
<dbReference type="Gene3D" id="6.20.120.40">
    <property type="match status" value="1"/>
</dbReference>
<evidence type="ECO:0000256" key="4">
    <source>
        <dbReference type="ARBA" id="ARBA00022723"/>
    </source>
</evidence>
<evidence type="ECO:0000256" key="7">
    <source>
        <dbReference type="ARBA" id="ARBA00023014"/>
    </source>
</evidence>